<feature type="transmembrane region" description="Helical" evidence="1">
    <location>
        <begin position="50"/>
        <end position="70"/>
    </location>
</feature>
<dbReference type="InterPro" id="IPR036390">
    <property type="entry name" value="WH_DNA-bd_sf"/>
</dbReference>
<dbReference type="EMBL" id="LNQE01000053">
    <property type="protein sequence ID" value="KUG29667.1"/>
    <property type="molecule type" value="Genomic_DNA"/>
</dbReference>
<proteinExistence type="predicted"/>
<dbReference type="Pfam" id="PF12802">
    <property type="entry name" value="MarR_2"/>
    <property type="match status" value="1"/>
</dbReference>
<gene>
    <name evidence="3" type="ORF">ASZ90_000437</name>
</gene>
<dbReference type="Gene3D" id="1.10.10.10">
    <property type="entry name" value="Winged helix-like DNA-binding domain superfamily/Winged helix DNA-binding domain"/>
    <property type="match status" value="1"/>
</dbReference>
<dbReference type="InterPro" id="IPR039422">
    <property type="entry name" value="MarR/SlyA-like"/>
</dbReference>
<dbReference type="InterPro" id="IPR036388">
    <property type="entry name" value="WH-like_DNA-bd_sf"/>
</dbReference>
<evidence type="ECO:0000259" key="2">
    <source>
        <dbReference type="SMART" id="SM00347"/>
    </source>
</evidence>
<comment type="caution">
    <text evidence="3">The sequence shown here is derived from an EMBL/GenBank/DDBJ whole genome shotgun (WGS) entry which is preliminary data.</text>
</comment>
<accession>A0A0W8GAS1</accession>
<dbReference type="PANTHER" id="PTHR33164">
    <property type="entry name" value="TRANSCRIPTIONAL REGULATOR, MARR FAMILY"/>
    <property type="match status" value="1"/>
</dbReference>
<dbReference type="AlphaFoldDB" id="A0A0W8GAS1"/>
<evidence type="ECO:0000256" key="1">
    <source>
        <dbReference type="SAM" id="Phobius"/>
    </source>
</evidence>
<dbReference type="GO" id="GO:0003700">
    <property type="term" value="F:DNA-binding transcription factor activity"/>
    <property type="evidence" value="ECO:0007669"/>
    <property type="project" value="InterPro"/>
</dbReference>
<organism evidence="3">
    <name type="scientific">hydrocarbon metagenome</name>
    <dbReference type="NCBI Taxonomy" id="938273"/>
    <lineage>
        <taxon>unclassified sequences</taxon>
        <taxon>metagenomes</taxon>
        <taxon>ecological metagenomes</taxon>
    </lineage>
</organism>
<protein>
    <submittedName>
        <fullName evidence="3">Transcriptional regulator, marr family</fullName>
    </submittedName>
</protein>
<keyword evidence="1" id="KW-0812">Transmembrane</keyword>
<dbReference type="SUPFAM" id="SSF46785">
    <property type="entry name" value="Winged helix' DNA-binding domain"/>
    <property type="match status" value="1"/>
</dbReference>
<dbReference type="InterPro" id="IPR000835">
    <property type="entry name" value="HTH_MarR-typ"/>
</dbReference>
<dbReference type="GO" id="GO:0006950">
    <property type="term" value="P:response to stress"/>
    <property type="evidence" value="ECO:0007669"/>
    <property type="project" value="TreeGrafter"/>
</dbReference>
<name>A0A0W8GAS1_9ZZZZ</name>
<keyword evidence="1" id="KW-0472">Membrane</keyword>
<sequence length="149" mass="16489">MRDFDDVMPLFMTLGAVLTTFARIERRPVDFGLGVTLYPAEVHMLSALDLAGGAGVTGLAASCGVTKGAVSQMVKRLAAKGLVAREPDEPRGRVVLTPLGQAVSRAHFEFHKAHDREFLDYLRGLSEQDYAVCREMCRRMKAWMEAYPE</sequence>
<dbReference type="PANTHER" id="PTHR33164:SF43">
    <property type="entry name" value="HTH-TYPE TRANSCRIPTIONAL REPRESSOR YETL"/>
    <property type="match status" value="1"/>
</dbReference>
<reference evidence="3" key="1">
    <citation type="journal article" date="2015" name="Proc. Natl. Acad. Sci. U.S.A.">
        <title>Networks of energetic and metabolic interactions define dynamics in microbial communities.</title>
        <authorList>
            <person name="Embree M."/>
            <person name="Liu J.K."/>
            <person name="Al-Bassam M.M."/>
            <person name="Zengler K."/>
        </authorList>
    </citation>
    <scope>NUCLEOTIDE SEQUENCE</scope>
</reference>
<keyword evidence="1" id="KW-1133">Transmembrane helix</keyword>
<evidence type="ECO:0000313" key="3">
    <source>
        <dbReference type="EMBL" id="KUG29667.1"/>
    </source>
</evidence>
<dbReference type="SMART" id="SM00347">
    <property type="entry name" value="HTH_MARR"/>
    <property type="match status" value="1"/>
</dbReference>
<feature type="domain" description="HTH marR-type" evidence="2">
    <location>
        <begin position="30"/>
        <end position="130"/>
    </location>
</feature>